<name>A0A367YNZ7_9ASCO</name>
<keyword evidence="7" id="KW-0804">Transcription</keyword>
<evidence type="ECO:0000256" key="6">
    <source>
        <dbReference type="ARBA" id="ARBA00023015"/>
    </source>
</evidence>
<evidence type="ECO:0000313" key="10">
    <source>
        <dbReference type="EMBL" id="RCK67548.1"/>
    </source>
</evidence>
<keyword evidence="8" id="KW-0539">Nucleus</keyword>
<dbReference type="STRING" id="5486.A0A367YNZ7"/>
<dbReference type="PANTHER" id="PTHR28290">
    <property type="entry name" value="ENHANCER OF TRANSLATION TERMINATION 1"/>
    <property type="match status" value="1"/>
</dbReference>
<evidence type="ECO:0000256" key="3">
    <source>
        <dbReference type="ARBA" id="ARBA00007273"/>
    </source>
</evidence>
<sequence>MAKRTLGLAKAAKAKKQKREGTSQGASEEAGDNEEQLTVELPEGIDANDEVAQLEALYRKYMDSEKDNELLVNGIVHECDSLLRSAEDTKVTLPALFHSIYGRALAELAKCVPDDDEDKERKQKEYIDAALERIEIGFEKFPDDAHLLVAKAKILLAQLFYQHVSKVTPTSRKEDLDVDIENVLDSVLEVYASGETKAIEVKNFAVFKGPDATSFLEAFDDLLSLIALHGNEIPDEEDDFGDDEEDIVVNELAEDHPFFGIRNSDKYNIWWKDHLETFLDTLKKLDRKEVSDTLWRYINRKLGQCFLEEAERPSRVFTTLKYEDDFQGIEELEGLSLKEAETMAKELMTKALEYLQGAKDEEDPDTWVDLAEAMISMGNLQEMESKEQEELYDEAEDILRKANNATNGKYTDVLDNLLEIY</sequence>
<reference evidence="10 11" key="1">
    <citation type="submission" date="2018-06" db="EMBL/GenBank/DDBJ databases">
        <title>Whole genome sequencing of Candida tropicalis (genome annotated by CSBL at Korea University).</title>
        <authorList>
            <person name="Ahn J."/>
        </authorList>
    </citation>
    <scope>NUCLEOTIDE SEQUENCE [LARGE SCALE GENOMIC DNA]</scope>
    <source>
        <strain evidence="10 11">ATCC 20962</strain>
    </source>
</reference>
<dbReference type="GO" id="GO:0005634">
    <property type="term" value="C:nucleus"/>
    <property type="evidence" value="ECO:0007669"/>
    <property type="project" value="UniProtKB-SubCell"/>
</dbReference>
<organism evidence="10 11">
    <name type="scientific">Candida viswanathii</name>
    <dbReference type="NCBI Taxonomy" id="5486"/>
    <lineage>
        <taxon>Eukaryota</taxon>
        <taxon>Fungi</taxon>
        <taxon>Dikarya</taxon>
        <taxon>Ascomycota</taxon>
        <taxon>Saccharomycotina</taxon>
        <taxon>Pichiomycetes</taxon>
        <taxon>Debaryomycetaceae</taxon>
        <taxon>Candida/Lodderomyces clade</taxon>
        <taxon>Candida</taxon>
    </lineage>
</organism>
<evidence type="ECO:0000256" key="7">
    <source>
        <dbReference type="ARBA" id="ARBA00023163"/>
    </source>
</evidence>
<evidence type="ECO:0000256" key="2">
    <source>
        <dbReference type="ARBA" id="ARBA00004123"/>
    </source>
</evidence>
<evidence type="ECO:0000256" key="9">
    <source>
        <dbReference type="SAM" id="MobiDB-lite"/>
    </source>
</evidence>
<dbReference type="GO" id="GO:2000640">
    <property type="term" value="P:positive regulation of SREBP signaling pathway"/>
    <property type="evidence" value="ECO:0007669"/>
    <property type="project" value="TreeGrafter"/>
</dbReference>
<comment type="subcellular location">
    <subcellularLocation>
        <location evidence="2">Nucleus</location>
    </subcellularLocation>
</comment>
<evidence type="ECO:0000313" key="11">
    <source>
        <dbReference type="Proteomes" id="UP000253472"/>
    </source>
</evidence>
<protein>
    <recommendedName>
        <fullName evidence="4">Enhancer of translation termination 1</fullName>
    </recommendedName>
</protein>
<evidence type="ECO:0000256" key="8">
    <source>
        <dbReference type="ARBA" id="ARBA00023242"/>
    </source>
</evidence>
<dbReference type="GO" id="GO:0006417">
    <property type="term" value="P:regulation of translation"/>
    <property type="evidence" value="ECO:0007669"/>
    <property type="project" value="UniProtKB-KW"/>
</dbReference>
<dbReference type="InterPro" id="IPR024318">
    <property type="entry name" value="Nro1/ETT1"/>
</dbReference>
<keyword evidence="5" id="KW-0810">Translation regulation</keyword>
<accession>A0A367YNZ7</accession>
<evidence type="ECO:0000256" key="4">
    <source>
        <dbReference type="ARBA" id="ARBA00017359"/>
    </source>
</evidence>
<comment type="similarity">
    <text evidence="3">Belongs to the ETT1 family.</text>
</comment>
<feature type="region of interest" description="Disordered" evidence="9">
    <location>
        <begin position="1"/>
        <end position="45"/>
    </location>
</feature>
<gene>
    <name evidence="10" type="primary">ETT1_0</name>
    <name evidence="10" type="ORF">Cantr_03214</name>
</gene>
<dbReference type="Pfam" id="PF12753">
    <property type="entry name" value="Nro1"/>
    <property type="match status" value="1"/>
</dbReference>
<dbReference type="Proteomes" id="UP000253472">
    <property type="component" value="Unassembled WGS sequence"/>
</dbReference>
<comment type="function">
    <text evidence="1">Required for correct translation termination and probably involved in regulation of hypoxic gene expression.</text>
</comment>
<keyword evidence="6" id="KW-0805">Transcription regulation</keyword>
<keyword evidence="11" id="KW-1185">Reference proteome</keyword>
<dbReference type="EMBL" id="QLNQ01000001">
    <property type="protein sequence ID" value="RCK67548.1"/>
    <property type="molecule type" value="Genomic_DNA"/>
</dbReference>
<proteinExistence type="inferred from homology"/>
<evidence type="ECO:0000256" key="5">
    <source>
        <dbReference type="ARBA" id="ARBA00022845"/>
    </source>
</evidence>
<dbReference type="PANTHER" id="PTHR28290:SF1">
    <property type="entry name" value="ENHANCER OF TRANSLATION TERMINATION 1"/>
    <property type="match status" value="1"/>
</dbReference>
<dbReference type="OrthoDB" id="5598057at2759"/>
<dbReference type="AlphaFoldDB" id="A0A367YNZ7"/>
<comment type="caution">
    <text evidence="10">The sequence shown here is derived from an EMBL/GenBank/DDBJ whole genome shotgun (WGS) entry which is preliminary data.</text>
</comment>
<evidence type="ECO:0000256" key="1">
    <source>
        <dbReference type="ARBA" id="ARBA00003395"/>
    </source>
</evidence>